<dbReference type="GO" id="GO:0071424">
    <property type="term" value="F:rRNA (cytosine-N4-)-methyltransferase activity"/>
    <property type="evidence" value="ECO:0007669"/>
    <property type="project" value="UniProtKB-UniRule"/>
</dbReference>
<keyword evidence="2 6" id="KW-0698">rRNA processing</keyword>
<keyword evidence="4 6" id="KW-0808">Transferase</keyword>
<dbReference type="PANTHER" id="PTHR11265:SF0">
    <property type="entry name" value="12S RRNA N4-METHYLCYTIDINE METHYLTRANSFERASE"/>
    <property type="match status" value="1"/>
</dbReference>
<feature type="binding site" evidence="6">
    <location>
        <position position="109"/>
    </location>
    <ligand>
        <name>S-adenosyl-L-methionine</name>
        <dbReference type="ChEBI" id="CHEBI:59789"/>
    </ligand>
</feature>
<dbReference type="SUPFAM" id="SSF81799">
    <property type="entry name" value="Putative methyltransferase TM0872, insert domain"/>
    <property type="match status" value="1"/>
</dbReference>
<evidence type="ECO:0000313" key="8">
    <source>
        <dbReference type="EMBL" id="PKR60267.1"/>
    </source>
</evidence>
<evidence type="ECO:0000256" key="1">
    <source>
        <dbReference type="ARBA" id="ARBA00010396"/>
    </source>
</evidence>
<evidence type="ECO:0000256" key="7">
    <source>
        <dbReference type="SAM" id="MobiDB-lite"/>
    </source>
</evidence>
<dbReference type="NCBIfam" id="TIGR00006">
    <property type="entry name" value="16S rRNA (cytosine(1402)-N(4))-methyltransferase RsmH"/>
    <property type="match status" value="1"/>
</dbReference>
<feature type="region of interest" description="Disordered" evidence="7">
    <location>
        <begin position="261"/>
        <end position="282"/>
    </location>
</feature>
<feature type="binding site" evidence="6">
    <location>
        <position position="116"/>
    </location>
    <ligand>
        <name>S-adenosyl-L-methionine</name>
        <dbReference type="ChEBI" id="CHEBI:59789"/>
    </ligand>
</feature>
<dbReference type="Gene3D" id="3.40.50.150">
    <property type="entry name" value="Vaccinia Virus protein VP39"/>
    <property type="match status" value="1"/>
</dbReference>
<feature type="binding site" evidence="6">
    <location>
        <position position="88"/>
    </location>
    <ligand>
        <name>S-adenosyl-L-methionine</name>
        <dbReference type="ChEBI" id="CHEBI:59789"/>
    </ligand>
</feature>
<comment type="catalytic activity">
    <reaction evidence="6">
        <text>cytidine(1402) in 16S rRNA + S-adenosyl-L-methionine = N(4)-methylcytidine(1402) in 16S rRNA + S-adenosyl-L-homocysteine + H(+)</text>
        <dbReference type="Rhea" id="RHEA:42928"/>
        <dbReference type="Rhea" id="RHEA-COMP:10286"/>
        <dbReference type="Rhea" id="RHEA-COMP:10287"/>
        <dbReference type="ChEBI" id="CHEBI:15378"/>
        <dbReference type="ChEBI" id="CHEBI:57856"/>
        <dbReference type="ChEBI" id="CHEBI:59789"/>
        <dbReference type="ChEBI" id="CHEBI:74506"/>
        <dbReference type="ChEBI" id="CHEBI:82748"/>
        <dbReference type="EC" id="2.1.1.199"/>
    </reaction>
</comment>
<dbReference type="AlphaFoldDB" id="A0A2N3LC20"/>
<dbReference type="Pfam" id="PF01795">
    <property type="entry name" value="Methyltransf_5"/>
    <property type="match status" value="1"/>
</dbReference>
<feature type="region of interest" description="Disordered" evidence="7">
    <location>
        <begin position="296"/>
        <end position="329"/>
    </location>
</feature>
<feature type="compositionally biased region" description="Polar residues" evidence="7">
    <location>
        <begin position="319"/>
        <end position="329"/>
    </location>
</feature>
<comment type="function">
    <text evidence="6">Specifically methylates the N4 position of cytidine in position 1402 (C1402) of 16S rRNA.</text>
</comment>
<comment type="similarity">
    <text evidence="1 6">Belongs to the methyltransferase superfamily. RsmH family.</text>
</comment>
<proteinExistence type="inferred from homology"/>
<evidence type="ECO:0000256" key="2">
    <source>
        <dbReference type="ARBA" id="ARBA00022552"/>
    </source>
</evidence>
<keyword evidence="3 6" id="KW-0489">Methyltransferase</keyword>
<dbReference type="HAMAP" id="MF_01007">
    <property type="entry name" value="16SrRNA_methyltr_H"/>
    <property type="match status" value="1"/>
</dbReference>
<keyword evidence="9" id="KW-1185">Reference proteome</keyword>
<comment type="caution">
    <text evidence="8">The sequence shown here is derived from an EMBL/GenBank/DDBJ whole genome shotgun (WGS) entry which is preliminary data.</text>
</comment>
<organism evidence="8 9">
    <name type="scientific">Thalassospira lohafexi</name>
    <dbReference type="NCBI Taxonomy" id="744227"/>
    <lineage>
        <taxon>Bacteria</taxon>
        <taxon>Pseudomonadati</taxon>
        <taxon>Pseudomonadota</taxon>
        <taxon>Alphaproteobacteria</taxon>
        <taxon>Rhodospirillales</taxon>
        <taxon>Thalassospiraceae</taxon>
        <taxon>Thalassospira</taxon>
    </lineage>
</organism>
<name>A0A2N3LC20_9PROT</name>
<feature type="binding site" evidence="6">
    <location>
        <begin position="43"/>
        <end position="45"/>
    </location>
    <ligand>
        <name>S-adenosyl-L-methionine</name>
        <dbReference type="ChEBI" id="CHEBI:59789"/>
    </ligand>
</feature>
<dbReference type="SUPFAM" id="SSF53335">
    <property type="entry name" value="S-adenosyl-L-methionine-dependent methyltransferases"/>
    <property type="match status" value="1"/>
</dbReference>
<gene>
    <name evidence="6" type="primary">rsmH</name>
    <name evidence="8" type="ORF">COO92_02610</name>
</gene>
<sequence>MSDQDISFATEDRPHKPVLLREVLDALAPGDGEIMVDGTFGAGGYSRAILDSAQCELFGIDRDPTAVANGQKMEADYDGRFHMVEGCFGEIGKLIPAAGAPQVDGIVLDIGVSSMQIDQADRGFSFRTDGPLDMRMSMAGPTAADFINTAEEEDIANVIYRYGEERASRKVARKIMEMRAEEPFTTTSQLARAVRSVVRKSKDGIDPATRTFQALRIFVNDELGELERAMGAAETLLKPGGRLVVVTFHSLEDRQVKTFMKERSGDPNKMSRRLPGEPEVATPTFTTITRKAVTGQKDEIRANPRARSAKLRAVARNDQPATTAQGGKE</sequence>
<dbReference type="InterPro" id="IPR029063">
    <property type="entry name" value="SAM-dependent_MTases_sf"/>
</dbReference>
<dbReference type="PANTHER" id="PTHR11265">
    <property type="entry name" value="S-ADENOSYL-METHYLTRANSFERASE MRAW"/>
    <property type="match status" value="1"/>
</dbReference>
<dbReference type="EC" id="2.1.1.199" evidence="6"/>
<protein>
    <recommendedName>
        <fullName evidence="6">Ribosomal RNA small subunit methyltransferase H</fullName>
        <ecNumber evidence="6">2.1.1.199</ecNumber>
    </recommendedName>
    <alternativeName>
        <fullName evidence="6">16S rRNA m(4)C1402 methyltransferase</fullName>
    </alternativeName>
    <alternativeName>
        <fullName evidence="6">rRNA (cytosine-N(4)-)-methyltransferase RsmH</fullName>
    </alternativeName>
</protein>
<accession>A0A2N3LC20</accession>
<evidence type="ECO:0000256" key="4">
    <source>
        <dbReference type="ARBA" id="ARBA00022679"/>
    </source>
</evidence>
<dbReference type="GO" id="GO:0070475">
    <property type="term" value="P:rRNA base methylation"/>
    <property type="evidence" value="ECO:0007669"/>
    <property type="project" value="UniProtKB-UniRule"/>
</dbReference>
<dbReference type="InterPro" id="IPR002903">
    <property type="entry name" value="RsmH"/>
</dbReference>
<dbReference type="PIRSF" id="PIRSF004486">
    <property type="entry name" value="MraW"/>
    <property type="match status" value="1"/>
</dbReference>
<evidence type="ECO:0000256" key="6">
    <source>
        <dbReference type="HAMAP-Rule" id="MF_01007"/>
    </source>
</evidence>
<reference evidence="8 9" key="1">
    <citation type="submission" date="2017-09" db="EMBL/GenBank/DDBJ databases">
        <title>Biodiversity and function of Thalassospira species in the particle-attached aromatic-hydrocarbon-degrading consortia from the surface seawater of the China South Sea.</title>
        <authorList>
            <person name="Dong C."/>
            <person name="Lai Q."/>
            <person name="Shao Z."/>
        </authorList>
    </citation>
    <scope>NUCLEOTIDE SEQUENCE [LARGE SCALE GENOMIC DNA]</scope>
    <source>
        <strain evidence="8 9">139Z-12</strain>
    </source>
</reference>
<evidence type="ECO:0000256" key="5">
    <source>
        <dbReference type="ARBA" id="ARBA00022691"/>
    </source>
</evidence>
<dbReference type="GO" id="GO:0005737">
    <property type="term" value="C:cytoplasm"/>
    <property type="evidence" value="ECO:0007669"/>
    <property type="project" value="UniProtKB-SubCell"/>
</dbReference>
<dbReference type="Gene3D" id="1.10.150.170">
    <property type="entry name" value="Putative methyltransferase TM0872, insert domain"/>
    <property type="match status" value="1"/>
</dbReference>
<dbReference type="EMBL" id="NXGX01000001">
    <property type="protein sequence ID" value="PKR60267.1"/>
    <property type="molecule type" value="Genomic_DNA"/>
</dbReference>
<keyword evidence="5 6" id="KW-0949">S-adenosyl-L-methionine</keyword>
<keyword evidence="6" id="KW-0963">Cytoplasm</keyword>
<evidence type="ECO:0000313" key="9">
    <source>
        <dbReference type="Proteomes" id="UP000233332"/>
    </source>
</evidence>
<evidence type="ECO:0000256" key="3">
    <source>
        <dbReference type="ARBA" id="ARBA00022603"/>
    </source>
</evidence>
<dbReference type="Proteomes" id="UP000233332">
    <property type="component" value="Unassembled WGS sequence"/>
</dbReference>
<dbReference type="InterPro" id="IPR023397">
    <property type="entry name" value="SAM-dep_MeTrfase_MraW_recog"/>
</dbReference>
<dbReference type="FunFam" id="1.10.150.170:FF:000003">
    <property type="entry name" value="Ribosomal RNA small subunit methyltransferase H"/>
    <property type="match status" value="1"/>
</dbReference>
<comment type="subcellular location">
    <subcellularLocation>
        <location evidence="6">Cytoplasm</location>
    </subcellularLocation>
</comment>
<dbReference type="RefSeq" id="WP_101299615.1">
    <property type="nucleotide sequence ID" value="NZ_NXGX01000001.1"/>
</dbReference>
<feature type="binding site" evidence="6">
    <location>
        <position position="61"/>
    </location>
    <ligand>
        <name>S-adenosyl-L-methionine</name>
        <dbReference type="ChEBI" id="CHEBI:59789"/>
    </ligand>
</feature>